<dbReference type="CDD" id="cd08349">
    <property type="entry name" value="BLMA_like"/>
    <property type="match status" value="1"/>
</dbReference>
<dbReference type="EMBL" id="PZKL01000012">
    <property type="protein sequence ID" value="PTH82567.1"/>
    <property type="molecule type" value="Genomic_DNA"/>
</dbReference>
<sequence>MTNPTVAVDGPYWNPMVPELSVTDLARSLVFYTGLLGFSVRYRRDDPPFAYLEQQQIQLMLEQVHPAGWQVGALEPPFGRGINLQMELAEIQPLLDRLQAAEIALFRQPTEVWYPVGEMLAGQREFLLQDPDGYLLRFVQYLGERAAD</sequence>
<evidence type="ECO:0000256" key="2">
    <source>
        <dbReference type="ARBA" id="ARBA00021572"/>
    </source>
</evidence>
<comment type="caution">
    <text evidence="6">The sequence shown here is derived from an EMBL/GenBank/DDBJ whole genome shotgun (WGS) entry which is preliminary data.</text>
</comment>
<evidence type="ECO:0000313" key="6">
    <source>
        <dbReference type="EMBL" id="PTH82567.1"/>
    </source>
</evidence>
<dbReference type="PROSITE" id="PS51819">
    <property type="entry name" value="VOC"/>
    <property type="match status" value="1"/>
</dbReference>
<reference evidence="6 7" key="1">
    <citation type="submission" date="2018-03" db="EMBL/GenBank/DDBJ databases">
        <title>Aeromonas veronii whole genome sequencing and analysis.</title>
        <authorList>
            <person name="Xie H."/>
            <person name="Liu T."/>
            <person name="Wang K."/>
        </authorList>
    </citation>
    <scope>NUCLEOTIDE SEQUENCE [LARGE SCALE GENOMIC DNA]</scope>
    <source>
        <strain evidence="6 7">XH.VA.1</strain>
    </source>
</reference>
<evidence type="ECO:0000313" key="7">
    <source>
        <dbReference type="Proteomes" id="UP000241986"/>
    </source>
</evidence>
<gene>
    <name evidence="6" type="ORF">DAA48_04225</name>
    <name evidence="5" type="ORF">NS965_00365</name>
</gene>
<evidence type="ECO:0000259" key="4">
    <source>
        <dbReference type="PROSITE" id="PS51819"/>
    </source>
</evidence>
<accession>A0A2T4N6X0</accession>
<dbReference type="InterPro" id="IPR029068">
    <property type="entry name" value="Glyas_Bleomycin-R_OHBP_Dase"/>
</dbReference>
<dbReference type="RefSeq" id="WP_107682585.1">
    <property type="nucleotide sequence ID" value="NZ_CAWQUB010000001.1"/>
</dbReference>
<dbReference type="EMBL" id="JANLFC010000002">
    <property type="protein sequence ID" value="MCR4446840.1"/>
    <property type="molecule type" value="Genomic_DNA"/>
</dbReference>
<dbReference type="GO" id="GO:0046677">
    <property type="term" value="P:response to antibiotic"/>
    <property type="evidence" value="ECO:0007669"/>
    <property type="project" value="UniProtKB-KW"/>
</dbReference>
<reference evidence="5" key="2">
    <citation type="submission" date="2022-08" db="EMBL/GenBank/DDBJ databases">
        <title>A global survey of hypervirulent Aeromonas hydrophila identified this emerging pathogen in farmed fish in the lower Mekong River basin.</title>
        <authorList>
            <person name="Xu T."/>
            <person name="Rasmussen-Ivey C.R."/>
            <person name="Moen F.S."/>
            <person name="Fernandez Bravo A."/>
            <person name="Lamy B."/>
            <person name="Beaz-Hidalgo R."/>
            <person name="Khan C.D."/>
            <person name="Castro Escarpulli G."/>
            <person name="Yasin I.S.M."/>
            <person name="Figueras M.J."/>
            <person name="Azzam Sayuti M."/>
            <person name="Karim M.M."/>
            <person name="Alam K.M."/>
            <person name="Le T.T.T."/>
            <person name="Thao N.H.P."/>
            <person name="Addo S."/>
            <person name="Duodu S."/>
            <person name="Ali S."/>
            <person name="Mey S."/>
            <person name="Somony T."/>
            <person name="Liles M.R."/>
        </authorList>
    </citation>
    <scope>NUCLEOTIDE SEQUENCE</scope>
    <source>
        <strain evidence="5">0.14</strain>
    </source>
</reference>
<protein>
    <recommendedName>
        <fullName evidence="2">Bleomycin resistance protein</fullName>
    </recommendedName>
</protein>
<keyword evidence="3" id="KW-0046">Antibiotic resistance</keyword>
<evidence type="ECO:0000256" key="3">
    <source>
        <dbReference type="ARBA" id="ARBA00023251"/>
    </source>
</evidence>
<dbReference type="Proteomes" id="UP000241986">
    <property type="component" value="Unassembled WGS sequence"/>
</dbReference>
<dbReference type="Gene3D" id="3.10.180.10">
    <property type="entry name" value="2,3-Dihydroxybiphenyl 1,2-Dioxygenase, domain 1"/>
    <property type="match status" value="1"/>
</dbReference>
<evidence type="ECO:0000313" key="5">
    <source>
        <dbReference type="EMBL" id="MCR4446840.1"/>
    </source>
</evidence>
<dbReference type="Pfam" id="PF00903">
    <property type="entry name" value="Glyoxalase"/>
    <property type="match status" value="1"/>
</dbReference>
<dbReference type="Proteomes" id="UP001204061">
    <property type="component" value="Unassembled WGS sequence"/>
</dbReference>
<dbReference type="InterPro" id="IPR037523">
    <property type="entry name" value="VOC_core"/>
</dbReference>
<proteinExistence type="inferred from homology"/>
<comment type="similarity">
    <text evidence="1">Belongs to the bleomycin resistance protein family.</text>
</comment>
<feature type="domain" description="VOC" evidence="4">
    <location>
        <begin position="12"/>
        <end position="141"/>
    </location>
</feature>
<dbReference type="AlphaFoldDB" id="A0A2T4N6X0"/>
<evidence type="ECO:0000256" key="1">
    <source>
        <dbReference type="ARBA" id="ARBA00011051"/>
    </source>
</evidence>
<dbReference type="InterPro" id="IPR000335">
    <property type="entry name" value="Bleomycin-R"/>
</dbReference>
<organism evidence="6 7">
    <name type="scientific">Aeromonas veronii</name>
    <dbReference type="NCBI Taxonomy" id="654"/>
    <lineage>
        <taxon>Bacteria</taxon>
        <taxon>Pseudomonadati</taxon>
        <taxon>Pseudomonadota</taxon>
        <taxon>Gammaproteobacteria</taxon>
        <taxon>Aeromonadales</taxon>
        <taxon>Aeromonadaceae</taxon>
        <taxon>Aeromonas</taxon>
    </lineage>
</organism>
<dbReference type="SUPFAM" id="SSF54593">
    <property type="entry name" value="Glyoxalase/Bleomycin resistance protein/Dihydroxybiphenyl dioxygenase"/>
    <property type="match status" value="1"/>
</dbReference>
<dbReference type="InterPro" id="IPR004360">
    <property type="entry name" value="Glyas_Fos-R_dOase_dom"/>
</dbReference>
<name>A0A2T4N6X0_AERVE</name>